<dbReference type="AlphaFoldDB" id="A0A1F4NSF6"/>
<dbReference type="PANTHER" id="PTHR34477:SF1">
    <property type="entry name" value="UPF0213 PROTEIN YHBQ"/>
    <property type="match status" value="1"/>
</dbReference>
<dbReference type="InterPro" id="IPR050190">
    <property type="entry name" value="UPF0213_domain"/>
</dbReference>
<sequence length="87" mass="10386">MYYVYVLRSETNHSFYVGFTQSIKRRLYEHKAGKNASTKMRGPFELIYFEGFVNKFDALRREGYMKIAKGRAMLKGILREYLDKMPE</sequence>
<name>A0A1F4NSF6_UNCK3</name>
<dbReference type="SUPFAM" id="SSF82771">
    <property type="entry name" value="GIY-YIG endonuclease"/>
    <property type="match status" value="1"/>
</dbReference>
<dbReference type="PROSITE" id="PS50164">
    <property type="entry name" value="GIY_YIG"/>
    <property type="match status" value="1"/>
</dbReference>
<dbReference type="EMBL" id="META01000003">
    <property type="protein sequence ID" value="OGB74360.1"/>
    <property type="molecule type" value="Genomic_DNA"/>
</dbReference>
<feature type="domain" description="GIY-YIG" evidence="2">
    <location>
        <begin position="1"/>
        <end position="77"/>
    </location>
</feature>
<proteinExistence type="inferred from homology"/>
<evidence type="ECO:0000313" key="3">
    <source>
        <dbReference type="EMBL" id="OGB74360.1"/>
    </source>
</evidence>
<evidence type="ECO:0000313" key="4">
    <source>
        <dbReference type="Proteomes" id="UP000176651"/>
    </source>
</evidence>
<comment type="similarity">
    <text evidence="1">Belongs to the UPF0213 family.</text>
</comment>
<organism evidence="3 4">
    <name type="scientific">candidate division Kazan bacterium RBG_13_50_9</name>
    <dbReference type="NCBI Taxonomy" id="1798535"/>
    <lineage>
        <taxon>Bacteria</taxon>
        <taxon>Bacteria division Kazan-3B-28</taxon>
    </lineage>
</organism>
<dbReference type="STRING" id="1798535.A2V68_01265"/>
<evidence type="ECO:0000259" key="2">
    <source>
        <dbReference type="PROSITE" id="PS50164"/>
    </source>
</evidence>
<accession>A0A1F4NSF6</accession>
<reference evidence="3 4" key="1">
    <citation type="journal article" date="2016" name="Nat. Commun.">
        <title>Thousands of microbial genomes shed light on interconnected biogeochemical processes in an aquifer system.</title>
        <authorList>
            <person name="Anantharaman K."/>
            <person name="Brown C.T."/>
            <person name="Hug L.A."/>
            <person name="Sharon I."/>
            <person name="Castelle C.J."/>
            <person name="Probst A.J."/>
            <person name="Thomas B.C."/>
            <person name="Singh A."/>
            <person name="Wilkins M.J."/>
            <person name="Karaoz U."/>
            <person name="Brodie E.L."/>
            <person name="Williams K.H."/>
            <person name="Hubbard S.S."/>
            <person name="Banfield J.F."/>
        </authorList>
    </citation>
    <scope>NUCLEOTIDE SEQUENCE [LARGE SCALE GENOMIC DNA]</scope>
</reference>
<dbReference type="Gene3D" id="3.40.1440.10">
    <property type="entry name" value="GIY-YIG endonuclease"/>
    <property type="match status" value="1"/>
</dbReference>
<evidence type="ECO:0000256" key="1">
    <source>
        <dbReference type="ARBA" id="ARBA00007435"/>
    </source>
</evidence>
<dbReference type="CDD" id="cd10449">
    <property type="entry name" value="GIY-YIG_SLX1_like"/>
    <property type="match status" value="1"/>
</dbReference>
<dbReference type="InterPro" id="IPR035901">
    <property type="entry name" value="GIY-YIG_endonuc_sf"/>
</dbReference>
<dbReference type="InterPro" id="IPR000305">
    <property type="entry name" value="GIY-YIG_endonuc"/>
</dbReference>
<gene>
    <name evidence="3" type="ORF">A2V68_01265</name>
</gene>
<comment type="caution">
    <text evidence="3">The sequence shown here is derived from an EMBL/GenBank/DDBJ whole genome shotgun (WGS) entry which is preliminary data.</text>
</comment>
<dbReference type="Pfam" id="PF01541">
    <property type="entry name" value="GIY-YIG"/>
    <property type="match status" value="1"/>
</dbReference>
<dbReference type="PANTHER" id="PTHR34477">
    <property type="entry name" value="UPF0213 PROTEIN YHBQ"/>
    <property type="match status" value="1"/>
</dbReference>
<dbReference type="Proteomes" id="UP000176651">
    <property type="component" value="Unassembled WGS sequence"/>
</dbReference>
<protein>
    <recommendedName>
        <fullName evidence="2">GIY-YIG domain-containing protein</fullName>
    </recommendedName>
</protein>